<evidence type="ECO:0000256" key="5">
    <source>
        <dbReference type="ARBA" id="ARBA00023136"/>
    </source>
</evidence>
<feature type="transmembrane region" description="Helical" evidence="7">
    <location>
        <begin position="109"/>
        <end position="129"/>
    </location>
</feature>
<evidence type="ECO:0000313" key="10">
    <source>
        <dbReference type="Proteomes" id="UP001054854"/>
    </source>
</evidence>
<evidence type="ECO:0000256" key="3">
    <source>
        <dbReference type="ARBA" id="ARBA00022692"/>
    </source>
</evidence>
<dbReference type="PANTHER" id="PTHR31885">
    <property type="entry name" value="GH04784P"/>
    <property type="match status" value="1"/>
</dbReference>
<evidence type="ECO:0000256" key="8">
    <source>
        <dbReference type="SAM" id="SignalP"/>
    </source>
</evidence>
<evidence type="ECO:0000256" key="2">
    <source>
        <dbReference type="ARBA" id="ARBA00007375"/>
    </source>
</evidence>
<evidence type="ECO:0000256" key="7">
    <source>
        <dbReference type="SAM" id="Phobius"/>
    </source>
</evidence>
<comment type="similarity">
    <text evidence="2">Belongs to the TMEM86 family.</text>
</comment>
<evidence type="ECO:0008006" key="11">
    <source>
        <dbReference type="Google" id="ProtNLM"/>
    </source>
</evidence>
<reference evidence="9" key="1">
    <citation type="submission" date="2024-05" db="EMBL/GenBank/DDBJ databases">
        <title>Whole genome shotgun sequence of Streptomyces hygroscopicus NBRC 113678.</title>
        <authorList>
            <person name="Komaki H."/>
            <person name="Tamura T."/>
        </authorList>
    </citation>
    <scope>NUCLEOTIDE SEQUENCE</scope>
    <source>
        <strain evidence="9">N11-34</strain>
    </source>
</reference>
<evidence type="ECO:0000256" key="4">
    <source>
        <dbReference type="ARBA" id="ARBA00022989"/>
    </source>
</evidence>
<comment type="subcellular location">
    <subcellularLocation>
        <location evidence="1">Membrane</location>
        <topology evidence="1">Multi-pass membrane protein</topology>
    </subcellularLocation>
</comment>
<keyword evidence="8" id="KW-0732">Signal</keyword>
<dbReference type="InterPro" id="IPR012506">
    <property type="entry name" value="TMEM86B-like"/>
</dbReference>
<keyword evidence="10" id="KW-1185">Reference proteome</keyword>
<evidence type="ECO:0000256" key="6">
    <source>
        <dbReference type="SAM" id="MobiDB-lite"/>
    </source>
</evidence>
<dbReference type="PANTHER" id="PTHR31885:SF6">
    <property type="entry name" value="GH04784P"/>
    <property type="match status" value="1"/>
</dbReference>
<evidence type="ECO:0000313" key="9">
    <source>
        <dbReference type="EMBL" id="GHJ29286.1"/>
    </source>
</evidence>
<comment type="caution">
    <text evidence="9">The sequence shown here is derived from an EMBL/GenBank/DDBJ whole genome shotgun (WGS) entry which is preliminary data.</text>
</comment>
<keyword evidence="5 7" id="KW-0472">Membrane</keyword>
<keyword evidence="3 7" id="KW-0812">Transmembrane</keyword>
<gene>
    <name evidence="9" type="ORF">TPA0910_37190</name>
</gene>
<feature type="region of interest" description="Disordered" evidence="6">
    <location>
        <begin position="207"/>
        <end position="226"/>
    </location>
</feature>
<sequence>MTATGRAARALPVLFALLTAVHLGALLADATAAAHLTKPALMPVLAGWALVRGGPWPLPAALLCGCGGDVLLQTGGEAAFLAGMGCFAAGHLCYLALFARAGRRRTAPWAAAGYGAAWLGTVALLWPGLEPPLRLPVAGYSLLLTAMGLGALGAGRWTGLGGALFLLSDTLIAAGLAGWPRPPVPQFWIMAGYAAAQWLLTAGVLRDETPRPGPEPAPAGSAGGAV</sequence>
<dbReference type="Proteomes" id="UP001054854">
    <property type="component" value="Unassembled WGS sequence"/>
</dbReference>
<feature type="chain" id="PRO_5046023988" description="Lysoplasmalogenase" evidence="8">
    <location>
        <begin position="26"/>
        <end position="226"/>
    </location>
</feature>
<accession>A0ABQ3U207</accession>
<feature type="signal peptide" evidence="8">
    <location>
        <begin position="1"/>
        <end position="25"/>
    </location>
</feature>
<dbReference type="EMBL" id="BNEK01000003">
    <property type="protein sequence ID" value="GHJ29286.1"/>
    <property type="molecule type" value="Genomic_DNA"/>
</dbReference>
<feature type="transmembrane region" description="Helical" evidence="7">
    <location>
        <begin position="78"/>
        <end position="97"/>
    </location>
</feature>
<organism evidence="9 10">
    <name type="scientific">Streptomyces hygroscopicus</name>
    <dbReference type="NCBI Taxonomy" id="1912"/>
    <lineage>
        <taxon>Bacteria</taxon>
        <taxon>Bacillati</taxon>
        <taxon>Actinomycetota</taxon>
        <taxon>Actinomycetes</taxon>
        <taxon>Kitasatosporales</taxon>
        <taxon>Streptomycetaceae</taxon>
        <taxon>Streptomyces</taxon>
        <taxon>Streptomyces violaceusniger group</taxon>
    </lineage>
</organism>
<keyword evidence="4 7" id="KW-1133">Transmembrane helix</keyword>
<name>A0ABQ3U207_STRHY</name>
<protein>
    <recommendedName>
        <fullName evidence="11">Lysoplasmalogenase</fullName>
    </recommendedName>
</protein>
<proteinExistence type="inferred from homology"/>
<dbReference type="RefSeq" id="WP_236257485.1">
    <property type="nucleotide sequence ID" value="NZ_BNEK01000003.1"/>
</dbReference>
<evidence type="ECO:0000256" key="1">
    <source>
        <dbReference type="ARBA" id="ARBA00004141"/>
    </source>
</evidence>
<dbReference type="Pfam" id="PF07947">
    <property type="entry name" value="YhhN"/>
    <property type="match status" value="1"/>
</dbReference>